<dbReference type="Proteomes" id="UP000197679">
    <property type="component" value="Chromosome"/>
</dbReference>
<evidence type="ECO:0000256" key="4">
    <source>
        <dbReference type="HAMAP-Rule" id="MF_00374"/>
    </source>
</evidence>
<dbReference type="GO" id="GO:0006412">
    <property type="term" value="P:translation"/>
    <property type="evidence" value="ECO:0007669"/>
    <property type="project" value="UniProtKB-UniRule"/>
</dbReference>
<dbReference type="GO" id="GO:0005840">
    <property type="term" value="C:ribosome"/>
    <property type="evidence" value="ECO:0007669"/>
    <property type="project" value="UniProtKB-KW"/>
</dbReference>
<evidence type="ECO:0000256" key="1">
    <source>
        <dbReference type="ARBA" id="ARBA00009254"/>
    </source>
</evidence>
<dbReference type="AlphaFoldDB" id="A0A218NNL2"/>
<dbReference type="OrthoDB" id="11736at2157"/>
<accession>A0A218NNL2</accession>
<dbReference type="EMBL" id="CP019964">
    <property type="protein sequence ID" value="ASI14049.1"/>
    <property type="molecule type" value="Genomic_DNA"/>
</dbReference>
<gene>
    <name evidence="4" type="primary">rpl29</name>
    <name evidence="5" type="ORF">Mia14_0751</name>
</gene>
<dbReference type="InterPro" id="IPR036049">
    <property type="entry name" value="Ribosomal_uL29_sf"/>
</dbReference>
<dbReference type="HAMAP" id="MF_00374">
    <property type="entry name" value="Ribosomal_uL29"/>
    <property type="match status" value="1"/>
</dbReference>
<protein>
    <recommendedName>
        <fullName evidence="4">Large ribosomal subunit protein uL29</fullName>
    </recommendedName>
</protein>
<dbReference type="Gene3D" id="1.10.287.310">
    <property type="match status" value="1"/>
</dbReference>
<name>A0A218NNL2_9ARCH</name>
<dbReference type="KEGG" id="marh:Mia14_0751"/>
<evidence type="ECO:0000313" key="5">
    <source>
        <dbReference type="EMBL" id="ASI14049.1"/>
    </source>
</evidence>
<dbReference type="NCBIfam" id="TIGR00012">
    <property type="entry name" value="L29"/>
    <property type="match status" value="1"/>
</dbReference>
<reference evidence="5 6" key="1">
    <citation type="journal article" date="2017" name="Nat. Commun.">
        <title>'ARMAN' archaea depend on association with euryarchaeal host in culture and in situ.</title>
        <authorList>
            <person name="Golyshina O."/>
            <person name="Toshchakov S."/>
            <person name="Makarova K."/>
            <person name="Gavrilov S."/>
            <person name="Korzhenkov A."/>
            <person name="La Cono V."/>
            <person name="Arcadi E."/>
            <person name="Nechitaylo T."/>
            <person name="Ferrer M."/>
            <person name="Kublanov I."/>
            <person name="Wolf Y."/>
            <person name="Yakimov M."/>
            <person name="Golyshin P."/>
            <person name="Slesarev A."/>
            <person name="Kozyavkin S."/>
        </authorList>
    </citation>
    <scope>NUCLEOTIDE SEQUENCE [LARGE SCALE GENOMIC DNA]</scope>
    <source>
        <strain evidence="5 6">Mia14</strain>
    </source>
</reference>
<dbReference type="SUPFAM" id="SSF46561">
    <property type="entry name" value="Ribosomal protein L29 (L29p)"/>
    <property type="match status" value="1"/>
</dbReference>
<keyword evidence="2 4" id="KW-0689">Ribosomal protein</keyword>
<dbReference type="GO" id="GO:0003735">
    <property type="term" value="F:structural constituent of ribosome"/>
    <property type="evidence" value="ECO:0007669"/>
    <property type="project" value="InterPro"/>
</dbReference>
<dbReference type="GeneID" id="33314303"/>
<organism evidence="5 6">
    <name type="scientific">Candidatus Mancarchaeum acidiphilum</name>
    <dbReference type="NCBI Taxonomy" id="1920749"/>
    <lineage>
        <taxon>Archaea</taxon>
        <taxon>Candidatus Micrarchaeota</taxon>
        <taxon>Candidatus Mancarchaeum</taxon>
    </lineage>
</organism>
<evidence type="ECO:0000256" key="3">
    <source>
        <dbReference type="ARBA" id="ARBA00023274"/>
    </source>
</evidence>
<comment type="similarity">
    <text evidence="1 4">Belongs to the universal ribosomal protein uL29 family.</text>
</comment>
<sequence length="67" mass="7557">MLIIKAKELRGLSDKELKTKLDDLNLEEAIEKRKIAATGVSSKVVKIRDIKRTIARILTILNERGAK</sequence>
<dbReference type="RefSeq" id="WP_088820311.1">
    <property type="nucleotide sequence ID" value="NZ_CP019964.1"/>
</dbReference>
<dbReference type="InterPro" id="IPR001854">
    <property type="entry name" value="Ribosomal_uL29"/>
</dbReference>
<dbReference type="CDD" id="cd00427">
    <property type="entry name" value="Ribosomal_L29_HIP"/>
    <property type="match status" value="1"/>
</dbReference>
<evidence type="ECO:0000313" key="6">
    <source>
        <dbReference type="Proteomes" id="UP000197679"/>
    </source>
</evidence>
<keyword evidence="6" id="KW-1185">Reference proteome</keyword>
<keyword evidence="3 4" id="KW-0687">Ribonucleoprotein</keyword>
<evidence type="ECO:0000256" key="2">
    <source>
        <dbReference type="ARBA" id="ARBA00022980"/>
    </source>
</evidence>
<proteinExistence type="inferred from homology"/>
<dbReference type="GO" id="GO:1990904">
    <property type="term" value="C:ribonucleoprotein complex"/>
    <property type="evidence" value="ECO:0007669"/>
    <property type="project" value="UniProtKB-KW"/>
</dbReference>
<dbReference type="Pfam" id="PF00831">
    <property type="entry name" value="Ribosomal_L29"/>
    <property type="match status" value="1"/>
</dbReference>